<keyword evidence="1" id="KW-0472">Membrane</keyword>
<evidence type="ECO:0000256" key="1">
    <source>
        <dbReference type="SAM" id="Phobius"/>
    </source>
</evidence>
<sequence>VKEVREKVEVKKETYSIGRRLLNSFDVSERFQCRKILLLCFLAFVYCFFSYSVSLKSITLNKYAHGLQNVFDFGLNGGLLSRSRFGFILLPCMLVLDSISNRVPLEDFGHGHPDPNLTYATGLMSCIVAMDLISELQV</sequence>
<keyword evidence="1" id="KW-0812">Transmembrane</keyword>
<feature type="transmembrane region" description="Helical" evidence="1">
    <location>
        <begin position="36"/>
        <end position="53"/>
    </location>
</feature>
<evidence type="ECO:0000313" key="2">
    <source>
        <dbReference type="EMBL" id="KAH0863472.1"/>
    </source>
</evidence>
<gene>
    <name evidence="2" type="ORF">HID58_080683</name>
</gene>
<dbReference type="InterPro" id="IPR016055">
    <property type="entry name" value="A-D-PHexomutase_a/b/a-I/II/III"/>
</dbReference>
<dbReference type="Gene3D" id="3.40.120.10">
    <property type="entry name" value="Alpha-D-Glucose-1,6-Bisphosphate, subunit A, domain 3"/>
    <property type="match status" value="1"/>
</dbReference>
<dbReference type="EMBL" id="JAGKQM010000018">
    <property type="protein sequence ID" value="KAH0863472.1"/>
    <property type="molecule type" value="Genomic_DNA"/>
</dbReference>
<protein>
    <submittedName>
        <fullName evidence="2">Uncharacterized protein</fullName>
    </submittedName>
</protein>
<dbReference type="Proteomes" id="UP000824890">
    <property type="component" value="Unassembled WGS sequence"/>
</dbReference>
<feature type="non-terminal residue" evidence="2">
    <location>
        <position position="1"/>
    </location>
</feature>
<organism evidence="2 3">
    <name type="scientific">Brassica napus</name>
    <name type="common">Rape</name>
    <dbReference type="NCBI Taxonomy" id="3708"/>
    <lineage>
        <taxon>Eukaryota</taxon>
        <taxon>Viridiplantae</taxon>
        <taxon>Streptophyta</taxon>
        <taxon>Embryophyta</taxon>
        <taxon>Tracheophyta</taxon>
        <taxon>Spermatophyta</taxon>
        <taxon>Magnoliopsida</taxon>
        <taxon>eudicotyledons</taxon>
        <taxon>Gunneridae</taxon>
        <taxon>Pentapetalae</taxon>
        <taxon>rosids</taxon>
        <taxon>malvids</taxon>
        <taxon>Brassicales</taxon>
        <taxon>Brassicaceae</taxon>
        <taxon>Brassiceae</taxon>
        <taxon>Brassica</taxon>
    </lineage>
</organism>
<evidence type="ECO:0000313" key="3">
    <source>
        <dbReference type="Proteomes" id="UP000824890"/>
    </source>
</evidence>
<comment type="caution">
    <text evidence="2">The sequence shown here is derived from an EMBL/GenBank/DDBJ whole genome shotgun (WGS) entry which is preliminary data.</text>
</comment>
<dbReference type="SUPFAM" id="SSF53738">
    <property type="entry name" value="Phosphoglucomutase, first 3 domains"/>
    <property type="match status" value="1"/>
</dbReference>
<keyword evidence="3" id="KW-1185">Reference proteome</keyword>
<proteinExistence type="predicted"/>
<reference evidence="2 3" key="1">
    <citation type="submission" date="2021-05" db="EMBL/GenBank/DDBJ databases">
        <title>Genome Assembly of Synthetic Allotetraploid Brassica napus Reveals Homoeologous Exchanges between Subgenomes.</title>
        <authorList>
            <person name="Davis J.T."/>
        </authorList>
    </citation>
    <scope>NUCLEOTIDE SEQUENCE [LARGE SCALE GENOMIC DNA]</scope>
    <source>
        <strain evidence="3">cv. Da-Ae</strain>
        <tissue evidence="2">Seedling</tissue>
    </source>
</reference>
<keyword evidence="1" id="KW-1133">Transmembrane helix</keyword>
<feature type="non-terminal residue" evidence="2">
    <location>
        <position position="138"/>
    </location>
</feature>
<accession>A0ABQ7Y779</accession>
<name>A0ABQ7Y779_BRANA</name>